<dbReference type="InterPro" id="IPR047057">
    <property type="entry name" value="MerR_fam"/>
</dbReference>
<dbReference type="PANTHER" id="PTHR30204:SF93">
    <property type="entry name" value="HTH MERR-TYPE DOMAIN-CONTAINING PROTEIN"/>
    <property type="match status" value="1"/>
</dbReference>
<dbReference type="PROSITE" id="PS50937">
    <property type="entry name" value="HTH_MERR_2"/>
    <property type="match status" value="1"/>
</dbReference>
<reference evidence="6" key="1">
    <citation type="journal article" date="2019" name="Int. J. Syst. Evol. Microbiol.">
        <title>The Global Catalogue of Microorganisms (GCM) 10K type strain sequencing project: providing services to taxonomists for standard genome sequencing and annotation.</title>
        <authorList>
            <consortium name="The Broad Institute Genomics Platform"/>
            <consortium name="The Broad Institute Genome Sequencing Center for Infectious Disease"/>
            <person name="Wu L."/>
            <person name="Ma J."/>
        </authorList>
    </citation>
    <scope>NUCLEOTIDE SEQUENCE [LARGE SCALE GENOMIC DNA]</scope>
    <source>
        <strain evidence="6">JCM 17979</strain>
    </source>
</reference>
<feature type="compositionally biased region" description="Pro residues" evidence="3">
    <location>
        <begin position="248"/>
        <end position="262"/>
    </location>
</feature>
<feature type="coiled-coil region" evidence="2">
    <location>
        <begin position="79"/>
        <end position="106"/>
    </location>
</feature>
<feature type="region of interest" description="Disordered" evidence="3">
    <location>
        <begin position="152"/>
        <end position="177"/>
    </location>
</feature>
<evidence type="ECO:0000256" key="3">
    <source>
        <dbReference type="SAM" id="MobiDB-lite"/>
    </source>
</evidence>
<comment type="caution">
    <text evidence="5">The sequence shown here is derived from an EMBL/GenBank/DDBJ whole genome shotgun (WGS) entry which is preliminary data.</text>
</comment>
<keyword evidence="2" id="KW-0175">Coiled coil</keyword>
<name>A0ABP9BS40_9PSEU</name>
<dbReference type="Proteomes" id="UP001500928">
    <property type="component" value="Unassembled WGS sequence"/>
</dbReference>
<dbReference type="Gene3D" id="1.10.1660.10">
    <property type="match status" value="1"/>
</dbReference>
<gene>
    <name evidence="5" type="ORF">GCM10023200_37510</name>
</gene>
<dbReference type="InterPro" id="IPR009061">
    <property type="entry name" value="DNA-bd_dom_put_sf"/>
</dbReference>
<keyword evidence="6" id="KW-1185">Reference proteome</keyword>
<feature type="region of interest" description="Disordered" evidence="3">
    <location>
        <begin position="230"/>
        <end position="262"/>
    </location>
</feature>
<dbReference type="RefSeq" id="WP_345418449.1">
    <property type="nucleotide sequence ID" value="NZ_BAABHO010000031.1"/>
</dbReference>
<evidence type="ECO:0000259" key="4">
    <source>
        <dbReference type="PROSITE" id="PS50937"/>
    </source>
</evidence>
<proteinExistence type="predicted"/>
<dbReference type="SMART" id="SM00422">
    <property type="entry name" value="HTH_MERR"/>
    <property type="match status" value="1"/>
</dbReference>
<dbReference type="Pfam" id="PF13411">
    <property type="entry name" value="MerR_1"/>
    <property type="match status" value="1"/>
</dbReference>
<dbReference type="EMBL" id="BAABHO010000031">
    <property type="protein sequence ID" value="GAA4797744.1"/>
    <property type="molecule type" value="Genomic_DNA"/>
</dbReference>
<dbReference type="InterPro" id="IPR000551">
    <property type="entry name" value="MerR-type_HTH_dom"/>
</dbReference>
<evidence type="ECO:0000313" key="6">
    <source>
        <dbReference type="Proteomes" id="UP001500928"/>
    </source>
</evidence>
<protein>
    <submittedName>
        <fullName evidence="5">MerR family transcriptional regulator</fullName>
    </submittedName>
</protein>
<accession>A0ABP9BS40</accession>
<sequence length="262" mass="29115">MTWSTREIADLAGTTLRSVRHYHQVGLLPEPERRSNGYKQYGVEHLIRLLRIKRLVDLGFGLSQIAELGDRDEHPEEALRALDADVAAQIERLQRVRAELADILEQRLPTDLPSEFAVVGRSALSGPDRHFAAVMGRLLTDDEREIYAELLSDEARSPSDDDFDALPGDADDATRDDLAGRMADDLARLRERYPGVDRLGAADPRRYRRTVEQVSAEVFNPAQLDVLRRLREKTRARVRADPRGAGPGTPPPPGTSSPGSPG</sequence>
<feature type="compositionally biased region" description="Basic and acidic residues" evidence="3">
    <location>
        <begin position="230"/>
        <end position="242"/>
    </location>
</feature>
<evidence type="ECO:0000256" key="2">
    <source>
        <dbReference type="SAM" id="Coils"/>
    </source>
</evidence>
<evidence type="ECO:0000256" key="1">
    <source>
        <dbReference type="ARBA" id="ARBA00023125"/>
    </source>
</evidence>
<keyword evidence="1" id="KW-0238">DNA-binding</keyword>
<evidence type="ECO:0000313" key="5">
    <source>
        <dbReference type="EMBL" id="GAA4797744.1"/>
    </source>
</evidence>
<dbReference type="PANTHER" id="PTHR30204">
    <property type="entry name" value="REDOX-CYCLING DRUG-SENSING TRANSCRIPTIONAL ACTIVATOR SOXR"/>
    <property type="match status" value="1"/>
</dbReference>
<feature type="domain" description="HTH merR-type" evidence="4">
    <location>
        <begin position="2"/>
        <end position="71"/>
    </location>
</feature>
<dbReference type="SUPFAM" id="SSF46955">
    <property type="entry name" value="Putative DNA-binding domain"/>
    <property type="match status" value="1"/>
</dbReference>
<organism evidence="5 6">
    <name type="scientific">Actinomycetospora chlora</name>
    <dbReference type="NCBI Taxonomy" id="663608"/>
    <lineage>
        <taxon>Bacteria</taxon>
        <taxon>Bacillati</taxon>
        <taxon>Actinomycetota</taxon>
        <taxon>Actinomycetes</taxon>
        <taxon>Pseudonocardiales</taxon>
        <taxon>Pseudonocardiaceae</taxon>
        <taxon>Actinomycetospora</taxon>
    </lineage>
</organism>